<gene>
    <name evidence="1" type="ORF">GBAR_LOCUS30897</name>
</gene>
<protein>
    <submittedName>
        <fullName evidence="1">Uncharacterized protein</fullName>
    </submittedName>
</protein>
<dbReference type="AlphaFoldDB" id="A0AA35U135"/>
<accession>A0AA35U135</accession>
<comment type="caution">
    <text evidence="1">The sequence shown here is derived from an EMBL/GenBank/DDBJ whole genome shotgun (WGS) entry which is preliminary data.</text>
</comment>
<reference evidence="1" key="1">
    <citation type="submission" date="2023-03" db="EMBL/GenBank/DDBJ databases">
        <authorList>
            <person name="Steffen K."/>
            <person name="Cardenas P."/>
        </authorList>
    </citation>
    <scope>NUCLEOTIDE SEQUENCE</scope>
</reference>
<name>A0AA35U135_GEOBA</name>
<sequence length="47" mass="4984">MSIVFVTLSENCLGSSITREAFSRLVGGDNIVRSKLSSGVLLSRVPS</sequence>
<organism evidence="1 2">
    <name type="scientific">Geodia barretti</name>
    <name type="common">Barrett's horny sponge</name>
    <dbReference type="NCBI Taxonomy" id="519541"/>
    <lineage>
        <taxon>Eukaryota</taxon>
        <taxon>Metazoa</taxon>
        <taxon>Porifera</taxon>
        <taxon>Demospongiae</taxon>
        <taxon>Heteroscleromorpha</taxon>
        <taxon>Tetractinellida</taxon>
        <taxon>Astrophorina</taxon>
        <taxon>Geodiidae</taxon>
        <taxon>Geodia</taxon>
    </lineage>
</organism>
<evidence type="ECO:0000313" key="1">
    <source>
        <dbReference type="EMBL" id="CAI8056706.1"/>
    </source>
</evidence>
<proteinExistence type="predicted"/>
<keyword evidence="2" id="KW-1185">Reference proteome</keyword>
<dbReference type="EMBL" id="CASHTH010004391">
    <property type="protein sequence ID" value="CAI8056706.1"/>
    <property type="molecule type" value="Genomic_DNA"/>
</dbReference>
<dbReference type="Proteomes" id="UP001174909">
    <property type="component" value="Unassembled WGS sequence"/>
</dbReference>
<evidence type="ECO:0000313" key="2">
    <source>
        <dbReference type="Proteomes" id="UP001174909"/>
    </source>
</evidence>